<dbReference type="EMBL" id="CM042009">
    <property type="protein sequence ID" value="KAI3788220.1"/>
    <property type="molecule type" value="Genomic_DNA"/>
</dbReference>
<evidence type="ECO:0000313" key="1">
    <source>
        <dbReference type="EMBL" id="KAI3788220.1"/>
    </source>
</evidence>
<evidence type="ECO:0000313" key="2">
    <source>
        <dbReference type="Proteomes" id="UP001055811"/>
    </source>
</evidence>
<protein>
    <submittedName>
        <fullName evidence="1">Uncharacterized protein</fullName>
    </submittedName>
</protein>
<dbReference type="Proteomes" id="UP001055811">
    <property type="component" value="Linkage Group LG01"/>
</dbReference>
<proteinExistence type="predicted"/>
<reference evidence="2" key="1">
    <citation type="journal article" date="2022" name="Mol. Ecol. Resour.">
        <title>The genomes of chicory, endive, great burdock and yacon provide insights into Asteraceae palaeo-polyploidization history and plant inulin production.</title>
        <authorList>
            <person name="Fan W."/>
            <person name="Wang S."/>
            <person name="Wang H."/>
            <person name="Wang A."/>
            <person name="Jiang F."/>
            <person name="Liu H."/>
            <person name="Zhao H."/>
            <person name="Xu D."/>
            <person name="Zhang Y."/>
        </authorList>
    </citation>
    <scope>NUCLEOTIDE SEQUENCE [LARGE SCALE GENOMIC DNA]</scope>
    <source>
        <strain evidence="2">cv. Punajuju</strain>
    </source>
</reference>
<reference evidence="1 2" key="2">
    <citation type="journal article" date="2022" name="Mol. Ecol. Resour.">
        <title>The genomes of chicory, endive, great burdock and yacon provide insights into Asteraceae paleo-polyploidization history and plant inulin production.</title>
        <authorList>
            <person name="Fan W."/>
            <person name="Wang S."/>
            <person name="Wang H."/>
            <person name="Wang A."/>
            <person name="Jiang F."/>
            <person name="Liu H."/>
            <person name="Zhao H."/>
            <person name="Xu D."/>
            <person name="Zhang Y."/>
        </authorList>
    </citation>
    <scope>NUCLEOTIDE SEQUENCE [LARGE SCALE GENOMIC DNA]</scope>
    <source>
        <strain evidence="2">cv. Punajuju</strain>
        <tissue evidence="1">Leaves</tissue>
    </source>
</reference>
<accession>A0ACB9GXJ0</accession>
<comment type="caution">
    <text evidence="1">The sequence shown here is derived from an EMBL/GenBank/DDBJ whole genome shotgun (WGS) entry which is preliminary data.</text>
</comment>
<organism evidence="1 2">
    <name type="scientific">Cichorium intybus</name>
    <name type="common">Chicory</name>
    <dbReference type="NCBI Taxonomy" id="13427"/>
    <lineage>
        <taxon>Eukaryota</taxon>
        <taxon>Viridiplantae</taxon>
        <taxon>Streptophyta</taxon>
        <taxon>Embryophyta</taxon>
        <taxon>Tracheophyta</taxon>
        <taxon>Spermatophyta</taxon>
        <taxon>Magnoliopsida</taxon>
        <taxon>eudicotyledons</taxon>
        <taxon>Gunneridae</taxon>
        <taxon>Pentapetalae</taxon>
        <taxon>asterids</taxon>
        <taxon>campanulids</taxon>
        <taxon>Asterales</taxon>
        <taxon>Asteraceae</taxon>
        <taxon>Cichorioideae</taxon>
        <taxon>Cichorieae</taxon>
        <taxon>Cichoriinae</taxon>
        <taxon>Cichorium</taxon>
    </lineage>
</organism>
<gene>
    <name evidence="1" type="ORF">L2E82_00976</name>
</gene>
<sequence>MVAFRMMRLGRRYDDLQPLPPDDLQPLPPPVTVRESHSTHGSLETLVVVLAVITIVGVIAGMIARLCGGRHYGGNGGDHEMEGWIESRCKSCIDGGLSSAPPPPLPPPEEATKPAKEEAKKDQDEKK</sequence>
<name>A0ACB9GXJ0_CICIN</name>
<keyword evidence="2" id="KW-1185">Reference proteome</keyword>